<proteinExistence type="predicted"/>
<evidence type="ECO:0000313" key="2">
    <source>
        <dbReference type="EMBL" id="GAA1793003.1"/>
    </source>
</evidence>
<gene>
    <name evidence="2" type="ORF">GCM10009768_22470</name>
</gene>
<evidence type="ECO:0008006" key="4">
    <source>
        <dbReference type="Google" id="ProtNLM"/>
    </source>
</evidence>
<dbReference type="RefSeq" id="WP_344032265.1">
    <property type="nucleotide sequence ID" value="NZ_BAAAOB010000002.1"/>
</dbReference>
<dbReference type="Proteomes" id="UP001500851">
    <property type="component" value="Unassembled WGS sequence"/>
</dbReference>
<dbReference type="SUPFAM" id="SSF48452">
    <property type="entry name" value="TPR-like"/>
    <property type="match status" value="1"/>
</dbReference>
<evidence type="ECO:0000313" key="3">
    <source>
        <dbReference type="Proteomes" id="UP001500851"/>
    </source>
</evidence>
<dbReference type="InterPro" id="IPR011990">
    <property type="entry name" value="TPR-like_helical_dom_sf"/>
</dbReference>
<organism evidence="2 3">
    <name type="scientific">Leucobacter iarius</name>
    <dbReference type="NCBI Taxonomy" id="333963"/>
    <lineage>
        <taxon>Bacteria</taxon>
        <taxon>Bacillati</taxon>
        <taxon>Actinomycetota</taxon>
        <taxon>Actinomycetes</taxon>
        <taxon>Micrococcales</taxon>
        <taxon>Microbacteriaceae</taxon>
        <taxon>Leucobacter</taxon>
    </lineage>
</organism>
<dbReference type="EMBL" id="BAAAOB010000002">
    <property type="protein sequence ID" value="GAA1793003.1"/>
    <property type="molecule type" value="Genomic_DNA"/>
</dbReference>
<dbReference type="Gene3D" id="1.25.40.10">
    <property type="entry name" value="Tetratricopeptide repeat domain"/>
    <property type="match status" value="1"/>
</dbReference>
<name>A0ABN2LLP6_9MICO</name>
<feature type="region of interest" description="Disordered" evidence="1">
    <location>
        <begin position="427"/>
        <end position="449"/>
    </location>
</feature>
<sequence length="449" mass="49075">MIRWNPGGQGAFPVPDADDALRAAIEHDRDLAWELYDVRPEHPRIAELARSVLEREPQFTGMIILLALHREACGEIDAARELLQDLVARRDRQHLNAVKKLRDLEFSDRRFAEARGLAELALREDPEPGWLDVMELGSAQVFTGDPLGGWDRIDEAVEMAARQDPERYADALGQRATRLLGSGAHPSRFLPAAQEALAADPGEPLLATTLAYAYLYDYRPAEAEQLLRGVLSEDPTDEIAQGGLTVARAFLNPVERGDATMEVLRASGMGEIAWRILRDQMFGTGLEEALSALDGVMPPALAESMRAPLDGEAAGESRGEGRILAWHDGQRPGSGHAWGIADGFRLMTSAEVADMEERIERSPADWPQWRTEEEYFTLILTDDAGGYLIEGPGGRLLQRSAGAPDREAAPSIADWLWDRVAAFGGEDPRPVGHVAGDASGRAEGGTPVR</sequence>
<evidence type="ECO:0000256" key="1">
    <source>
        <dbReference type="SAM" id="MobiDB-lite"/>
    </source>
</evidence>
<protein>
    <recommendedName>
        <fullName evidence="4">Tetratricopeptide repeat protein</fullName>
    </recommendedName>
</protein>
<comment type="caution">
    <text evidence="2">The sequence shown here is derived from an EMBL/GenBank/DDBJ whole genome shotgun (WGS) entry which is preliminary data.</text>
</comment>
<keyword evidence="3" id="KW-1185">Reference proteome</keyword>
<accession>A0ABN2LLP6</accession>
<reference evidence="2 3" key="1">
    <citation type="journal article" date="2019" name="Int. J. Syst. Evol. Microbiol.">
        <title>The Global Catalogue of Microorganisms (GCM) 10K type strain sequencing project: providing services to taxonomists for standard genome sequencing and annotation.</title>
        <authorList>
            <consortium name="The Broad Institute Genomics Platform"/>
            <consortium name="The Broad Institute Genome Sequencing Center for Infectious Disease"/>
            <person name="Wu L."/>
            <person name="Ma J."/>
        </authorList>
    </citation>
    <scope>NUCLEOTIDE SEQUENCE [LARGE SCALE GENOMIC DNA]</scope>
    <source>
        <strain evidence="2 3">JCM 14736</strain>
    </source>
</reference>